<keyword evidence="5" id="KW-0221">Differentiation</keyword>
<reference evidence="20" key="3">
    <citation type="submission" date="2025-09" db="UniProtKB">
        <authorList>
            <consortium name="Ensembl"/>
        </authorList>
    </citation>
    <scope>IDENTIFICATION</scope>
    <source>
        <strain evidence="20">Guanapo</strain>
    </source>
</reference>
<dbReference type="InterPro" id="IPR039357">
    <property type="entry name" value="SRD5A/TECR"/>
</dbReference>
<dbReference type="GO" id="GO:0030154">
    <property type="term" value="P:cell differentiation"/>
    <property type="evidence" value="ECO:0007669"/>
    <property type="project" value="UniProtKB-KW"/>
</dbReference>
<keyword evidence="8" id="KW-0521">NADP</keyword>
<feature type="transmembrane region" description="Helical" evidence="18">
    <location>
        <begin position="201"/>
        <end position="226"/>
    </location>
</feature>
<evidence type="ECO:0000256" key="2">
    <source>
        <dbReference type="ARBA" id="ARBA00004477"/>
    </source>
</evidence>
<keyword evidence="9" id="KW-0726">Sexual differentiation</keyword>
<evidence type="ECO:0000256" key="8">
    <source>
        <dbReference type="ARBA" id="ARBA00022857"/>
    </source>
</evidence>
<dbReference type="Ensembl" id="ENSPRET00000007452.1">
    <property type="protein sequence ID" value="ENSPREP00000007361.1"/>
    <property type="gene ID" value="ENSPREG00000005061.1"/>
</dbReference>
<evidence type="ECO:0000256" key="10">
    <source>
        <dbReference type="ARBA" id="ARBA00022989"/>
    </source>
</evidence>
<dbReference type="Pfam" id="PF02544">
    <property type="entry name" value="Steroid_dh"/>
    <property type="match status" value="1"/>
</dbReference>
<dbReference type="GeneTree" id="ENSGT00950000182886"/>
<evidence type="ECO:0000256" key="14">
    <source>
        <dbReference type="ARBA" id="ARBA00045549"/>
    </source>
</evidence>
<keyword evidence="6" id="KW-0256">Endoplasmic reticulum</keyword>
<dbReference type="STRING" id="8081.ENSPREP00000007361"/>
<reference evidence="20" key="2">
    <citation type="submission" date="2025-08" db="UniProtKB">
        <authorList>
            <consortium name="Ensembl"/>
        </authorList>
    </citation>
    <scope>IDENTIFICATION</scope>
    <source>
        <strain evidence="20">Guanapo</strain>
    </source>
</reference>
<dbReference type="InterPro" id="IPR001104">
    <property type="entry name" value="3-oxo-5_a-steroid_4-DH_C"/>
</dbReference>
<evidence type="ECO:0000256" key="9">
    <source>
        <dbReference type="ARBA" id="ARBA00022928"/>
    </source>
</evidence>
<dbReference type="AlphaFoldDB" id="A0A3P9NCR9"/>
<reference evidence="21" key="1">
    <citation type="submission" date="2013-11" db="EMBL/GenBank/DDBJ databases">
        <title>The genomic landscape of the Guanapo guppy.</title>
        <authorList>
            <person name="Kuenstner A."/>
            <person name="Dreyer C."/>
        </authorList>
    </citation>
    <scope>NUCLEOTIDE SEQUENCE</scope>
    <source>
        <strain evidence="21">Guanapo</strain>
    </source>
</reference>
<evidence type="ECO:0000256" key="1">
    <source>
        <dbReference type="ARBA" id="ARBA00004154"/>
    </source>
</evidence>
<name>A0A3P9NCR9_POERE</name>
<feature type="domain" description="3-oxo-5-alpha-steroid 4-dehydrogenase C-terminal" evidence="19">
    <location>
        <begin position="103"/>
        <end position="251"/>
    </location>
</feature>
<keyword evidence="12" id="KW-0443">Lipid metabolism</keyword>
<dbReference type="OrthoDB" id="1689567at2759"/>
<comment type="similarity">
    <text evidence="3 18">Belongs to the steroid 5-alpha reductase family.</text>
</comment>
<evidence type="ECO:0000256" key="17">
    <source>
        <dbReference type="ARBA" id="ARBA00049397"/>
    </source>
</evidence>
<dbReference type="InterPro" id="IPR016636">
    <property type="entry name" value="3-oxo-5-alpha-steroid_4-DH"/>
</dbReference>
<evidence type="ECO:0000313" key="21">
    <source>
        <dbReference type="Proteomes" id="UP000242638"/>
    </source>
</evidence>
<dbReference type="KEGG" id="pret:103471931"/>
<comment type="catalytic activity">
    <reaction evidence="17">
        <text>17beta-hydroxy-5alpha-androstan-3-one + NADP(+) = testosterone + NADPH + H(+)</text>
        <dbReference type="Rhea" id="RHEA:50820"/>
        <dbReference type="ChEBI" id="CHEBI:15378"/>
        <dbReference type="ChEBI" id="CHEBI:16330"/>
        <dbReference type="ChEBI" id="CHEBI:17347"/>
        <dbReference type="ChEBI" id="CHEBI:57783"/>
        <dbReference type="ChEBI" id="CHEBI:58349"/>
        <dbReference type="EC" id="1.3.1.22"/>
    </reaction>
    <physiologicalReaction direction="right-to-left" evidence="17">
        <dbReference type="Rhea" id="RHEA:50822"/>
    </physiologicalReaction>
</comment>
<dbReference type="PANTHER" id="PTHR10556">
    <property type="entry name" value="3-OXO-5-ALPHA-STEROID 4-DEHYDROGENASE"/>
    <property type="match status" value="1"/>
</dbReference>
<keyword evidence="4 18" id="KW-0812">Transmembrane</keyword>
<dbReference type="GO" id="GO:0047751">
    <property type="term" value="F:3-oxo-5-alpha-steroid 4-dehydrogenase (NADP+) activity"/>
    <property type="evidence" value="ECO:0007669"/>
    <property type="project" value="UniProtKB-EC"/>
</dbReference>
<dbReference type="Bgee" id="ENSPREG00000005061">
    <property type="expression patterns" value="Expressed in caudal fin and 1 other cell type or tissue"/>
</dbReference>
<evidence type="ECO:0000256" key="15">
    <source>
        <dbReference type="ARBA" id="ARBA00048164"/>
    </source>
</evidence>
<proteinExistence type="inferred from homology"/>
<evidence type="ECO:0000256" key="3">
    <source>
        <dbReference type="ARBA" id="ARBA00007742"/>
    </source>
</evidence>
<dbReference type="Proteomes" id="UP000242638">
    <property type="component" value="Unassembled WGS sequence"/>
</dbReference>
<evidence type="ECO:0000256" key="6">
    <source>
        <dbReference type="ARBA" id="ARBA00022824"/>
    </source>
</evidence>
<sequence>MECRSAAVSTLSWGLVVSGAAFLLRQTRRCGQYGRYAEPGGRCWPASPAWFLQEVPAFLVPLMLLLGFGEPGPATARSLLVWTFMLHYFYRSCIYSLLTRGRPVPLKIICSSIVFCSLNGFLQGHNLLHCAHLQHTWLTSARLSAGFLLFAVGLTINIHSDHILRNLRKPGEYVYRIPHGGMFELVSGANFFGEITEWCGFALAAWSFPAFAFAFFTICSIGPRAYHHHRDYKRRFVDYPRSRKAIIPFIL</sequence>
<dbReference type="GeneID" id="103471931"/>
<evidence type="ECO:0000259" key="19">
    <source>
        <dbReference type="Pfam" id="PF02544"/>
    </source>
</evidence>
<dbReference type="GO" id="GO:0007548">
    <property type="term" value="P:sex differentiation"/>
    <property type="evidence" value="ECO:0007669"/>
    <property type="project" value="UniProtKB-KW"/>
</dbReference>
<evidence type="ECO:0000256" key="13">
    <source>
        <dbReference type="ARBA" id="ARBA00023136"/>
    </source>
</evidence>
<comment type="subcellular location">
    <subcellularLocation>
        <location evidence="2">Endoplasmic reticulum membrane</location>
        <topology evidence="2">Multi-pass membrane protein</topology>
    </subcellularLocation>
    <subcellularLocation>
        <location evidence="1">Microsome membrane</location>
        <topology evidence="1">Multi-pass membrane protein</topology>
    </subcellularLocation>
</comment>
<dbReference type="PROSITE" id="PS50244">
    <property type="entry name" value="S5A_REDUCTASE"/>
    <property type="match status" value="1"/>
</dbReference>
<dbReference type="GO" id="GO:0005789">
    <property type="term" value="C:endoplasmic reticulum membrane"/>
    <property type="evidence" value="ECO:0007669"/>
    <property type="project" value="UniProtKB-SubCell"/>
</dbReference>
<dbReference type="GO" id="GO:0006702">
    <property type="term" value="P:androgen biosynthetic process"/>
    <property type="evidence" value="ECO:0007669"/>
    <property type="project" value="UniProtKB-ARBA"/>
</dbReference>
<comment type="function">
    <text evidence="14">Converts testosterone (T) into 5-alpha-dihydrotestosterone (DHT) and progesterone or corticosterone into their corresponding 5-alpha-3-oxosteroids. It plays a central role in sexual differentiation and androgen physiology.</text>
</comment>
<comment type="function">
    <text evidence="18">Converts testosterone into 5-alpha-dihydrotestosterone and progesterone or corticosterone into their corresponding 5-alpha-3-oxosteroids. It plays a central role in sexual differentiation and androgen physiology.</text>
</comment>
<evidence type="ECO:0000256" key="5">
    <source>
        <dbReference type="ARBA" id="ARBA00022782"/>
    </source>
</evidence>
<keyword evidence="10 18" id="KW-1133">Transmembrane helix</keyword>
<dbReference type="RefSeq" id="XP_008419444.1">
    <property type="nucleotide sequence ID" value="XM_008421222.1"/>
</dbReference>
<evidence type="ECO:0000313" key="20">
    <source>
        <dbReference type="Ensembl" id="ENSPREP00000007361.1"/>
    </source>
</evidence>
<keyword evidence="11" id="KW-0560">Oxidoreductase</keyword>
<dbReference type="EC" id="1.3.1.22" evidence="18"/>
<keyword evidence="21" id="KW-1185">Reference proteome</keyword>
<protein>
    <recommendedName>
        <fullName evidence="18">3-oxo-5-alpha-steroid 4-dehydrogenase</fullName>
        <ecNumber evidence="18">1.3.1.22</ecNumber>
    </recommendedName>
</protein>
<evidence type="ECO:0000256" key="11">
    <source>
        <dbReference type="ARBA" id="ARBA00023002"/>
    </source>
</evidence>
<evidence type="ECO:0000256" key="16">
    <source>
        <dbReference type="ARBA" id="ARBA00048292"/>
    </source>
</evidence>
<dbReference type="PIRSF" id="PIRSF015596">
    <property type="entry name" value="5_alpha-SR2"/>
    <property type="match status" value="1"/>
</dbReference>
<evidence type="ECO:0000256" key="12">
    <source>
        <dbReference type="ARBA" id="ARBA00023098"/>
    </source>
</evidence>
<evidence type="ECO:0000256" key="4">
    <source>
        <dbReference type="ARBA" id="ARBA00022692"/>
    </source>
</evidence>
<comment type="catalytic activity">
    <reaction evidence="15 18">
        <text>a 3-oxo-5alpha-steroid + NADP(+) = a 3-oxo-Delta(4)-steroid + NADPH + H(+)</text>
        <dbReference type="Rhea" id="RHEA:54384"/>
        <dbReference type="ChEBI" id="CHEBI:13601"/>
        <dbReference type="ChEBI" id="CHEBI:15378"/>
        <dbReference type="ChEBI" id="CHEBI:47909"/>
        <dbReference type="ChEBI" id="CHEBI:57783"/>
        <dbReference type="ChEBI" id="CHEBI:58349"/>
        <dbReference type="EC" id="1.3.1.22"/>
    </reaction>
</comment>
<comment type="caution">
    <text evidence="18">Lacks conserved residue(s) required for the propagation of feature annotation.</text>
</comment>
<keyword evidence="7" id="KW-0492">Microsome</keyword>
<accession>A0A3P9NCR9</accession>
<evidence type="ECO:0000256" key="7">
    <source>
        <dbReference type="ARBA" id="ARBA00022848"/>
    </source>
</evidence>
<feature type="transmembrane region" description="Helical" evidence="18">
    <location>
        <begin position="143"/>
        <end position="160"/>
    </location>
</feature>
<organism evidence="20 21">
    <name type="scientific">Poecilia reticulata</name>
    <name type="common">Guppy</name>
    <name type="synonym">Acanthophacelus reticulatus</name>
    <dbReference type="NCBI Taxonomy" id="8081"/>
    <lineage>
        <taxon>Eukaryota</taxon>
        <taxon>Metazoa</taxon>
        <taxon>Chordata</taxon>
        <taxon>Craniata</taxon>
        <taxon>Vertebrata</taxon>
        <taxon>Euteleostomi</taxon>
        <taxon>Actinopterygii</taxon>
        <taxon>Neopterygii</taxon>
        <taxon>Teleostei</taxon>
        <taxon>Neoteleostei</taxon>
        <taxon>Acanthomorphata</taxon>
        <taxon>Ovalentaria</taxon>
        <taxon>Atherinomorphae</taxon>
        <taxon>Cyprinodontiformes</taxon>
        <taxon>Poeciliidae</taxon>
        <taxon>Poeciliinae</taxon>
        <taxon>Poecilia</taxon>
    </lineage>
</organism>
<evidence type="ECO:0000256" key="18">
    <source>
        <dbReference type="PIRNR" id="PIRNR015596"/>
    </source>
</evidence>
<comment type="catalytic activity">
    <reaction evidence="16">
        <text>5alpha-pregnane-3,20-dione + NADP(+) = progesterone + NADPH + H(+)</text>
        <dbReference type="Rhea" id="RHEA:21952"/>
        <dbReference type="ChEBI" id="CHEBI:15378"/>
        <dbReference type="ChEBI" id="CHEBI:17026"/>
        <dbReference type="ChEBI" id="CHEBI:28952"/>
        <dbReference type="ChEBI" id="CHEBI:57783"/>
        <dbReference type="ChEBI" id="CHEBI:58349"/>
        <dbReference type="EC" id="1.3.1.22"/>
    </reaction>
    <physiologicalReaction direction="right-to-left" evidence="16">
        <dbReference type="Rhea" id="RHEA:21954"/>
    </physiologicalReaction>
</comment>
<dbReference type="OMA" id="TWFSEAC"/>
<dbReference type="PANTHER" id="PTHR10556:SF37">
    <property type="entry name" value="3-OXO-5-ALPHA-STEROID 4-DEHYDROGENASE 2"/>
    <property type="match status" value="1"/>
</dbReference>
<keyword evidence="13 18" id="KW-0472">Membrane</keyword>